<dbReference type="InterPro" id="IPR002048">
    <property type="entry name" value="EF_hand_dom"/>
</dbReference>
<sequence length="163" mass="18596">MEKPAFTAEQVKEFQECFDTFDQDNNKSISRRELHALLHTVGHKVDAKGLENLLIQYDSDESGTIDFPEFLLLVERLLKHKASNFSEDELESFRESFNAFDKNGDGSINKSELRSLLRIVGEKYHAAAIANSMDQFDSNKDNTIDFDEFLILANKLIKNTTTA</sequence>
<dbReference type="GO" id="GO:0005509">
    <property type="term" value="F:calcium ion binding"/>
    <property type="evidence" value="ECO:0007669"/>
    <property type="project" value="InterPro"/>
</dbReference>
<dbReference type="PROSITE" id="PS00018">
    <property type="entry name" value="EF_HAND_1"/>
    <property type="match status" value="4"/>
</dbReference>
<evidence type="ECO:0000256" key="3">
    <source>
        <dbReference type="ARBA" id="ARBA00022837"/>
    </source>
</evidence>
<dbReference type="InterPro" id="IPR050230">
    <property type="entry name" value="CALM/Myosin/TropC-like"/>
</dbReference>
<evidence type="ECO:0000256" key="2">
    <source>
        <dbReference type="ARBA" id="ARBA00022737"/>
    </source>
</evidence>
<dbReference type="Pfam" id="PF13499">
    <property type="entry name" value="EF-hand_7"/>
    <property type="match status" value="2"/>
</dbReference>
<accession>A0A9P6IVX0</accession>
<dbReference type="SMART" id="SM00054">
    <property type="entry name" value="EFh"/>
    <property type="match status" value="4"/>
</dbReference>
<dbReference type="SUPFAM" id="SSF47473">
    <property type="entry name" value="EF-hand"/>
    <property type="match status" value="1"/>
</dbReference>
<reference evidence="5" key="1">
    <citation type="journal article" date="2020" name="Fungal Divers.">
        <title>Resolving the Mortierellaceae phylogeny through synthesis of multi-gene phylogenetics and phylogenomics.</title>
        <authorList>
            <person name="Vandepol N."/>
            <person name="Liber J."/>
            <person name="Desiro A."/>
            <person name="Na H."/>
            <person name="Kennedy M."/>
            <person name="Barry K."/>
            <person name="Grigoriev I.V."/>
            <person name="Miller A.N."/>
            <person name="O'Donnell K."/>
            <person name="Stajich J.E."/>
            <person name="Bonito G."/>
        </authorList>
    </citation>
    <scope>NUCLEOTIDE SEQUENCE</scope>
    <source>
        <strain evidence="5">CK1249</strain>
    </source>
</reference>
<dbReference type="PANTHER" id="PTHR23048">
    <property type="entry name" value="MYOSIN LIGHT CHAIN 1, 3"/>
    <property type="match status" value="1"/>
</dbReference>
<dbReference type="InterPro" id="IPR018247">
    <property type="entry name" value="EF_Hand_1_Ca_BS"/>
</dbReference>
<dbReference type="AlphaFoldDB" id="A0A9P6IVX0"/>
<feature type="domain" description="EF-hand" evidence="4">
    <location>
        <begin position="124"/>
        <end position="159"/>
    </location>
</feature>
<dbReference type="FunFam" id="1.10.238.10:FF:000336">
    <property type="entry name" value="HLH domain-containing protein"/>
    <property type="match status" value="1"/>
</dbReference>
<evidence type="ECO:0000313" key="5">
    <source>
        <dbReference type="EMBL" id="KAF9950201.1"/>
    </source>
</evidence>
<dbReference type="EMBL" id="JAAAHY010001329">
    <property type="protein sequence ID" value="KAF9950201.1"/>
    <property type="molecule type" value="Genomic_DNA"/>
</dbReference>
<keyword evidence="2" id="KW-0677">Repeat</keyword>
<protein>
    <recommendedName>
        <fullName evidence="4">EF-hand domain-containing protein</fullName>
    </recommendedName>
</protein>
<comment type="caution">
    <text evidence="5">The sequence shown here is derived from an EMBL/GenBank/DDBJ whole genome shotgun (WGS) entry which is preliminary data.</text>
</comment>
<gene>
    <name evidence="5" type="ORF">BGZ70_001462</name>
</gene>
<dbReference type="InterPro" id="IPR011992">
    <property type="entry name" value="EF-hand-dom_pair"/>
</dbReference>
<keyword evidence="3" id="KW-0106">Calcium</keyword>
<evidence type="ECO:0000313" key="6">
    <source>
        <dbReference type="Proteomes" id="UP000738359"/>
    </source>
</evidence>
<evidence type="ECO:0000259" key="4">
    <source>
        <dbReference type="PROSITE" id="PS50222"/>
    </source>
</evidence>
<dbReference type="Gene3D" id="1.10.238.10">
    <property type="entry name" value="EF-hand"/>
    <property type="match status" value="2"/>
</dbReference>
<proteinExistence type="predicted"/>
<dbReference type="Proteomes" id="UP000738359">
    <property type="component" value="Unassembled WGS sequence"/>
</dbReference>
<feature type="domain" description="EF-hand" evidence="4">
    <location>
        <begin position="9"/>
        <end position="44"/>
    </location>
</feature>
<name>A0A9P6IVX0_MORAP</name>
<feature type="domain" description="EF-hand" evidence="4">
    <location>
        <begin position="45"/>
        <end position="80"/>
    </location>
</feature>
<dbReference type="FunFam" id="1.10.238.10:FF:000178">
    <property type="entry name" value="Calmodulin-2 A"/>
    <property type="match status" value="1"/>
</dbReference>
<feature type="domain" description="EF-hand" evidence="4">
    <location>
        <begin position="88"/>
        <end position="123"/>
    </location>
</feature>
<dbReference type="GO" id="GO:0016460">
    <property type="term" value="C:myosin II complex"/>
    <property type="evidence" value="ECO:0007669"/>
    <property type="project" value="TreeGrafter"/>
</dbReference>
<dbReference type="PROSITE" id="PS50222">
    <property type="entry name" value="EF_HAND_2"/>
    <property type="match status" value="4"/>
</dbReference>
<dbReference type="PANTHER" id="PTHR23048:SF0">
    <property type="entry name" value="CALMODULIN LIKE 3"/>
    <property type="match status" value="1"/>
</dbReference>
<keyword evidence="1" id="KW-0479">Metal-binding</keyword>
<organism evidence="5 6">
    <name type="scientific">Mortierella alpina</name>
    <name type="common">Oleaginous fungus</name>
    <name type="synonym">Mortierella renispora</name>
    <dbReference type="NCBI Taxonomy" id="64518"/>
    <lineage>
        <taxon>Eukaryota</taxon>
        <taxon>Fungi</taxon>
        <taxon>Fungi incertae sedis</taxon>
        <taxon>Mucoromycota</taxon>
        <taxon>Mortierellomycotina</taxon>
        <taxon>Mortierellomycetes</taxon>
        <taxon>Mortierellales</taxon>
        <taxon>Mortierellaceae</taxon>
        <taxon>Mortierella</taxon>
    </lineage>
</organism>
<dbReference type="OrthoDB" id="26525at2759"/>
<evidence type="ECO:0000256" key="1">
    <source>
        <dbReference type="ARBA" id="ARBA00022723"/>
    </source>
</evidence>
<keyword evidence="6" id="KW-1185">Reference proteome</keyword>